<evidence type="ECO:0000256" key="2">
    <source>
        <dbReference type="ARBA" id="ARBA00022448"/>
    </source>
</evidence>
<proteinExistence type="predicted"/>
<feature type="transmembrane region" description="Helical" evidence="8">
    <location>
        <begin position="427"/>
        <end position="452"/>
    </location>
</feature>
<dbReference type="GO" id="GO:0008324">
    <property type="term" value="F:monoatomic cation transmembrane transporter activity"/>
    <property type="evidence" value="ECO:0007669"/>
    <property type="project" value="InterPro"/>
</dbReference>
<evidence type="ECO:0000256" key="7">
    <source>
        <dbReference type="ARBA" id="ARBA00023136"/>
    </source>
</evidence>
<keyword evidence="5 8" id="KW-1133">Transmembrane helix</keyword>
<dbReference type="AlphaFoldDB" id="A0A3B1CD43"/>
<evidence type="ECO:0000256" key="1">
    <source>
        <dbReference type="ARBA" id="ARBA00004651"/>
    </source>
</evidence>
<sequence length="470" mass="50651">MSKYNYVNLKLKIQAFSQRLDMTFLTILMFTGIIFAGTILLMTPMAQKEHVTFINALFTATSATCLTGLLTINVADSFTLFGQIVIMALMELGAIGIITVSAAFAMMLGKSISIAQSSVIHDVFTASNRIDIKKLIKAVIFVMLVFELMGGVIFMLLWAPEMGYEKAAFHGIFHSISAFCNAGISSFSKGLTGLEKDIPSSAVMFVLLVAGGIGFLSIAEVYAKFSESYGDKKKKVKAPWTFQLKIILIYTFISIAAGSMLIFVLELNGAHSGIPLSEQITSALFHTASARTAGFASIDMSEFSNASLYILMLLMFVGGAPVSTAGGIKVTTFALLIGMAVSRAKGSQTVQILNRSVPEKVMSRAISIVFMAILVLTIAVFLLLITESHPVSSPSVTRLEFMPILFEAISALGTVGLSMGLTPDLSFYGKLVIIVVMLIGRLGPITIAMVIAAQKKETRYQYAEENIMVG</sequence>
<keyword evidence="6" id="KW-0406">Ion transport</keyword>
<reference evidence="9" key="1">
    <citation type="submission" date="2018-06" db="EMBL/GenBank/DDBJ databases">
        <authorList>
            <person name="Zhirakovskaya E."/>
        </authorList>
    </citation>
    <scope>NUCLEOTIDE SEQUENCE</scope>
</reference>
<evidence type="ECO:0000256" key="3">
    <source>
        <dbReference type="ARBA" id="ARBA00022475"/>
    </source>
</evidence>
<evidence type="ECO:0000256" key="8">
    <source>
        <dbReference type="SAM" id="Phobius"/>
    </source>
</evidence>
<feature type="transmembrane region" description="Helical" evidence="8">
    <location>
        <begin position="138"/>
        <end position="159"/>
    </location>
</feature>
<feature type="transmembrane region" description="Helical" evidence="8">
    <location>
        <begin position="308"/>
        <end position="341"/>
    </location>
</feature>
<feature type="transmembrane region" description="Helical" evidence="8">
    <location>
        <begin position="20"/>
        <end position="41"/>
    </location>
</feature>
<dbReference type="InterPro" id="IPR003445">
    <property type="entry name" value="Cat_transpt"/>
</dbReference>
<dbReference type="PANTHER" id="PTHR32024">
    <property type="entry name" value="TRK SYSTEM POTASSIUM UPTAKE PROTEIN TRKG-RELATED"/>
    <property type="match status" value="1"/>
</dbReference>
<feature type="transmembrane region" description="Helical" evidence="8">
    <location>
        <begin position="361"/>
        <end position="385"/>
    </location>
</feature>
<evidence type="ECO:0000313" key="9">
    <source>
        <dbReference type="EMBL" id="VAX14717.1"/>
    </source>
</evidence>
<dbReference type="EMBL" id="UOGA01000003">
    <property type="protein sequence ID" value="VAX14717.1"/>
    <property type="molecule type" value="Genomic_DNA"/>
</dbReference>
<keyword evidence="4 8" id="KW-0812">Transmembrane</keyword>
<organism evidence="9">
    <name type="scientific">hydrothermal vent metagenome</name>
    <dbReference type="NCBI Taxonomy" id="652676"/>
    <lineage>
        <taxon>unclassified sequences</taxon>
        <taxon>metagenomes</taxon>
        <taxon>ecological metagenomes</taxon>
    </lineage>
</organism>
<accession>A0A3B1CD43</accession>
<keyword evidence="7 8" id="KW-0472">Membrane</keyword>
<comment type="subcellular location">
    <subcellularLocation>
        <location evidence="1">Cell membrane</location>
        <topology evidence="1">Multi-pass membrane protein</topology>
    </subcellularLocation>
</comment>
<dbReference type="GO" id="GO:0030001">
    <property type="term" value="P:metal ion transport"/>
    <property type="evidence" value="ECO:0007669"/>
    <property type="project" value="UniProtKB-ARBA"/>
</dbReference>
<keyword evidence="2" id="KW-0813">Transport</keyword>
<name>A0A3B1CD43_9ZZZZ</name>
<protein>
    <submittedName>
        <fullName evidence="9">KtrAB potassium uptake system, integral membrane component KtrB</fullName>
    </submittedName>
</protein>
<dbReference type="GO" id="GO:0005886">
    <property type="term" value="C:plasma membrane"/>
    <property type="evidence" value="ECO:0007669"/>
    <property type="project" value="UniProtKB-SubCell"/>
</dbReference>
<feature type="transmembrane region" description="Helical" evidence="8">
    <location>
        <begin position="53"/>
        <end position="72"/>
    </location>
</feature>
<evidence type="ECO:0000256" key="5">
    <source>
        <dbReference type="ARBA" id="ARBA00022989"/>
    </source>
</evidence>
<evidence type="ECO:0000256" key="6">
    <source>
        <dbReference type="ARBA" id="ARBA00023065"/>
    </source>
</evidence>
<dbReference type="PANTHER" id="PTHR32024:SF1">
    <property type="entry name" value="KTR SYSTEM POTASSIUM UPTAKE PROTEIN B"/>
    <property type="match status" value="1"/>
</dbReference>
<feature type="transmembrane region" description="Helical" evidence="8">
    <location>
        <begin position="84"/>
        <end position="108"/>
    </location>
</feature>
<keyword evidence="3" id="KW-1003">Cell membrane</keyword>
<gene>
    <name evidence="9" type="ORF">MNBD_NITROSPINAE04-2099</name>
</gene>
<feature type="transmembrane region" description="Helical" evidence="8">
    <location>
        <begin position="244"/>
        <end position="265"/>
    </location>
</feature>
<feature type="transmembrane region" description="Helical" evidence="8">
    <location>
        <begin position="202"/>
        <end position="223"/>
    </location>
</feature>
<dbReference type="Pfam" id="PF02386">
    <property type="entry name" value="TrkH"/>
    <property type="match status" value="1"/>
</dbReference>
<evidence type="ECO:0000256" key="4">
    <source>
        <dbReference type="ARBA" id="ARBA00022692"/>
    </source>
</evidence>